<comment type="caution">
    <text evidence="2">The sequence shown here is derived from an EMBL/GenBank/DDBJ whole genome shotgun (WGS) entry which is preliminary data.</text>
</comment>
<evidence type="ECO:0008006" key="4">
    <source>
        <dbReference type="Google" id="ProtNLM"/>
    </source>
</evidence>
<evidence type="ECO:0000313" key="2">
    <source>
        <dbReference type="EMBL" id="KAK8559253.1"/>
    </source>
</evidence>
<dbReference type="EMBL" id="JBBPBM010000015">
    <property type="protein sequence ID" value="KAK8559253.1"/>
    <property type="molecule type" value="Genomic_DNA"/>
</dbReference>
<dbReference type="Proteomes" id="UP001472677">
    <property type="component" value="Unassembled WGS sequence"/>
</dbReference>
<sequence length="246" mass="27930">MDEDVSATTKSQLCRRLEFEEVVPSVEPMDNQISKQDKNLSEIDSYAKFAISVHANLSDEIIPIVGMKFNTKQDVYDFYNNYAKQVGFSIRRSKGHKDSYGHWINKVFCYSCQDHTHALASLSKRMFLRSQRTINIAQAAELEIVDRLAARAAMSGQSFDVVIGDGEKTLNRVEATLKQLSIEESLSTCGKNKMFQPDASQQNENNEKRVKGIKCKPIRKEDESSIRPKSALEKITKKENIVETIK</sequence>
<accession>A0ABR2EF29</accession>
<evidence type="ECO:0000256" key="1">
    <source>
        <dbReference type="SAM" id="MobiDB-lite"/>
    </source>
</evidence>
<proteinExistence type="predicted"/>
<feature type="region of interest" description="Disordered" evidence="1">
    <location>
        <begin position="192"/>
        <end position="213"/>
    </location>
</feature>
<protein>
    <recommendedName>
        <fullName evidence="4">Protein FAR1-RELATED SEQUENCE</fullName>
    </recommendedName>
</protein>
<organism evidence="2 3">
    <name type="scientific">Hibiscus sabdariffa</name>
    <name type="common">roselle</name>
    <dbReference type="NCBI Taxonomy" id="183260"/>
    <lineage>
        <taxon>Eukaryota</taxon>
        <taxon>Viridiplantae</taxon>
        <taxon>Streptophyta</taxon>
        <taxon>Embryophyta</taxon>
        <taxon>Tracheophyta</taxon>
        <taxon>Spermatophyta</taxon>
        <taxon>Magnoliopsida</taxon>
        <taxon>eudicotyledons</taxon>
        <taxon>Gunneridae</taxon>
        <taxon>Pentapetalae</taxon>
        <taxon>rosids</taxon>
        <taxon>malvids</taxon>
        <taxon>Malvales</taxon>
        <taxon>Malvaceae</taxon>
        <taxon>Malvoideae</taxon>
        <taxon>Hibiscus</taxon>
    </lineage>
</organism>
<gene>
    <name evidence="2" type="ORF">V6N12_042534</name>
</gene>
<keyword evidence="3" id="KW-1185">Reference proteome</keyword>
<dbReference type="PANTHER" id="PTHR46328">
    <property type="entry name" value="FAR-RED IMPAIRED RESPONSIVE (FAR1) FAMILY PROTEIN-RELATED"/>
    <property type="match status" value="1"/>
</dbReference>
<reference evidence="2 3" key="1">
    <citation type="journal article" date="2024" name="G3 (Bethesda)">
        <title>Genome assembly of Hibiscus sabdariffa L. provides insights into metabolisms of medicinal natural products.</title>
        <authorList>
            <person name="Kim T."/>
        </authorList>
    </citation>
    <scope>NUCLEOTIDE SEQUENCE [LARGE SCALE GENOMIC DNA]</scope>
    <source>
        <strain evidence="2">TK-2024</strain>
        <tissue evidence="2">Old leaves</tissue>
    </source>
</reference>
<evidence type="ECO:0000313" key="3">
    <source>
        <dbReference type="Proteomes" id="UP001472677"/>
    </source>
</evidence>
<name>A0ABR2EF29_9ROSI</name>
<dbReference type="PANTHER" id="PTHR46328:SF27">
    <property type="entry name" value="OS12G0287500 PROTEIN"/>
    <property type="match status" value="1"/>
</dbReference>